<name>A0A397S9Z9_9GLOM</name>
<reference evidence="2 3" key="1">
    <citation type="submission" date="2018-06" db="EMBL/GenBank/DDBJ databases">
        <title>Comparative genomics reveals the genomic features of Rhizophagus irregularis, R. cerebriforme, R. diaphanum and Gigaspora rosea, and their symbiotic lifestyle signature.</title>
        <authorList>
            <person name="Morin E."/>
            <person name="San Clemente H."/>
            <person name="Chen E.C.H."/>
            <person name="De La Providencia I."/>
            <person name="Hainaut M."/>
            <person name="Kuo A."/>
            <person name="Kohler A."/>
            <person name="Murat C."/>
            <person name="Tang N."/>
            <person name="Roy S."/>
            <person name="Loubradou J."/>
            <person name="Henrissat B."/>
            <person name="Grigoriev I.V."/>
            <person name="Corradi N."/>
            <person name="Roux C."/>
            <person name="Martin F.M."/>
        </authorList>
    </citation>
    <scope>NUCLEOTIDE SEQUENCE [LARGE SCALE GENOMIC DNA]</scope>
    <source>
        <strain evidence="2 3">DAOM 227022</strain>
    </source>
</reference>
<evidence type="ECO:0000313" key="3">
    <source>
        <dbReference type="Proteomes" id="UP000265703"/>
    </source>
</evidence>
<sequence length="74" mass="9043">MVQKNIYILHIYIYIFDSCMFCFSRYSRLLVVMIDFFFSIQLFELLFSFILANLPHYHHFPFFPHTNTTSVSYI</sequence>
<comment type="caution">
    <text evidence="2">The sequence shown here is derived from an EMBL/GenBank/DDBJ whole genome shotgun (WGS) entry which is preliminary data.</text>
</comment>
<keyword evidence="1" id="KW-0812">Transmembrane</keyword>
<dbReference type="Proteomes" id="UP000265703">
    <property type="component" value="Unassembled WGS sequence"/>
</dbReference>
<keyword evidence="1" id="KW-0472">Membrane</keyword>
<evidence type="ECO:0000256" key="1">
    <source>
        <dbReference type="SAM" id="Phobius"/>
    </source>
</evidence>
<gene>
    <name evidence="2" type="ORF">C1645_790153</name>
</gene>
<dbReference type="EMBL" id="QKYT01000778">
    <property type="protein sequence ID" value="RIA81556.1"/>
    <property type="molecule type" value="Genomic_DNA"/>
</dbReference>
<evidence type="ECO:0000313" key="2">
    <source>
        <dbReference type="EMBL" id="RIA81556.1"/>
    </source>
</evidence>
<organism evidence="2 3">
    <name type="scientific">Glomus cerebriforme</name>
    <dbReference type="NCBI Taxonomy" id="658196"/>
    <lineage>
        <taxon>Eukaryota</taxon>
        <taxon>Fungi</taxon>
        <taxon>Fungi incertae sedis</taxon>
        <taxon>Mucoromycota</taxon>
        <taxon>Glomeromycotina</taxon>
        <taxon>Glomeromycetes</taxon>
        <taxon>Glomerales</taxon>
        <taxon>Glomeraceae</taxon>
        <taxon>Glomus</taxon>
    </lineage>
</organism>
<dbReference type="AlphaFoldDB" id="A0A397S9Z9"/>
<proteinExistence type="predicted"/>
<accession>A0A397S9Z9</accession>
<feature type="transmembrane region" description="Helical" evidence="1">
    <location>
        <begin position="30"/>
        <end position="52"/>
    </location>
</feature>
<keyword evidence="3" id="KW-1185">Reference proteome</keyword>
<keyword evidence="1" id="KW-1133">Transmembrane helix</keyword>
<protein>
    <submittedName>
        <fullName evidence="2">Uncharacterized protein</fullName>
    </submittedName>
</protein>